<reference evidence="2" key="1">
    <citation type="journal article" date="2014" name="Int. J. Syst. Evol. Microbiol.">
        <title>Complete genome sequence of Corynebacterium casei LMG S-19264T (=DSM 44701T), isolated from a smear-ripened cheese.</title>
        <authorList>
            <consortium name="US DOE Joint Genome Institute (JGI-PGF)"/>
            <person name="Walter F."/>
            <person name="Albersmeier A."/>
            <person name="Kalinowski J."/>
            <person name="Ruckert C."/>
        </authorList>
    </citation>
    <scope>NUCLEOTIDE SEQUENCE</scope>
    <source>
        <strain evidence="2">CGMCC 1.15178</strain>
    </source>
</reference>
<comment type="caution">
    <text evidence="2">The sequence shown here is derived from an EMBL/GenBank/DDBJ whole genome shotgun (WGS) entry which is preliminary data.</text>
</comment>
<feature type="transmembrane region" description="Helical" evidence="1">
    <location>
        <begin position="51"/>
        <end position="71"/>
    </location>
</feature>
<feature type="transmembrane region" description="Helical" evidence="1">
    <location>
        <begin position="138"/>
        <end position="156"/>
    </location>
</feature>
<dbReference type="RefSeq" id="WP_188989988.1">
    <property type="nucleotide sequence ID" value="NZ_BMHP01000001.1"/>
</dbReference>
<evidence type="ECO:0000313" key="3">
    <source>
        <dbReference type="Proteomes" id="UP000612456"/>
    </source>
</evidence>
<accession>A0A917DQ36</accession>
<dbReference type="Proteomes" id="UP000612456">
    <property type="component" value="Unassembled WGS sequence"/>
</dbReference>
<keyword evidence="1" id="KW-1133">Transmembrane helix</keyword>
<feature type="transmembrane region" description="Helical" evidence="1">
    <location>
        <begin position="204"/>
        <end position="223"/>
    </location>
</feature>
<feature type="transmembrane region" description="Helical" evidence="1">
    <location>
        <begin position="91"/>
        <end position="109"/>
    </location>
</feature>
<feature type="transmembrane region" description="Helical" evidence="1">
    <location>
        <begin position="15"/>
        <end position="39"/>
    </location>
</feature>
<protein>
    <submittedName>
        <fullName evidence="2">Uncharacterized protein</fullName>
    </submittedName>
</protein>
<keyword evidence="1" id="KW-0472">Membrane</keyword>
<evidence type="ECO:0000313" key="2">
    <source>
        <dbReference type="EMBL" id="GGD55628.1"/>
    </source>
</evidence>
<evidence type="ECO:0000256" key="1">
    <source>
        <dbReference type="SAM" id="Phobius"/>
    </source>
</evidence>
<sequence>MAKSFMFVKASYLQLRLYLFIMLGLIASSIVANVVIYLSMGDDSNNTSVSIANMFTIFLLLAPSILSSIFFKKMMNLGASRRQYYSGLIRVYVLLAAGFAGLNLVWLKLETDYLREYGENFNILEIFHWNQFGSWGMFLYQFGAYMMLMSLLTLLFSGLRHPAGWAIWIALIAAIPIGTSVPSLRPGVADGFRALLFNNSLQEGFSLTMSFSLLFLIGGWLFTRRRTV</sequence>
<gene>
    <name evidence="2" type="ORF">GCM10010911_11690</name>
</gene>
<keyword evidence="1" id="KW-0812">Transmembrane</keyword>
<name>A0A917DQ36_9BACL</name>
<organism evidence="2 3">
    <name type="scientific">Paenibacillus nasutitermitis</name>
    <dbReference type="NCBI Taxonomy" id="1652958"/>
    <lineage>
        <taxon>Bacteria</taxon>
        <taxon>Bacillati</taxon>
        <taxon>Bacillota</taxon>
        <taxon>Bacilli</taxon>
        <taxon>Bacillales</taxon>
        <taxon>Paenibacillaceae</taxon>
        <taxon>Paenibacillus</taxon>
    </lineage>
</organism>
<keyword evidence="3" id="KW-1185">Reference proteome</keyword>
<feature type="transmembrane region" description="Helical" evidence="1">
    <location>
        <begin position="163"/>
        <end position="184"/>
    </location>
</feature>
<proteinExistence type="predicted"/>
<dbReference type="AlphaFoldDB" id="A0A917DQ36"/>
<dbReference type="EMBL" id="BMHP01000001">
    <property type="protein sequence ID" value="GGD55628.1"/>
    <property type="molecule type" value="Genomic_DNA"/>
</dbReference>
<reference evidence="2" key="2">
    <citation type="submission" date="2020-09" db="EMBL/GenBank/DDBJ databases">
        <authorList>
            <person name="Sun Q."/>
            <person name="Zhou Y."/>
        </authorList>
    </citation>
    <scope>NUCLEOTIDE SEQUENCE</scope>
    <source>
        <strain evidence="2">CGMCC 1.15178</strain>
    </source>
</reference>